<sequence>MSTIKNQAISGVFWSLLQNVGGKGITFLVTLLLARLLTPSAFGLIGMLAVVIQLSQVMVNAGFSQALIQRKEISNEDYSSVFFLNLMVSIFLYTLLFFGAPYIADFYHQPQLVDLTRVLTLIFVINAFSFVQEAKLTRELKFKKLMMINLPSTIAGGVISIIMAYMGFGVWSIVALQISTRILYALQIWLYARWRPQLLMQWDRLKELFSFGGKIMLSSMIQAVYQNIYLIVLGRYFAVTSVGYYQNANNLVQTPSATISGAISKVSFSVFSSIQDDNEGLRSGYKKIVQQLMFWLCPAFVFAAILAEPLFEFLFTAKWLPAVPYFQVLCVVGILFPLNAFNLNMVNVKGRSDLYLKLEIIKKLIITVGVIICIPFGIKALLYFQAFNSVLSYIINSFYSGRFISYGLFSQLKDITPIVLLTISTGFLIFLVNQFLTVDSNVIRLTIGLFTGYSTYWIAAYLTKLAPFLDFTNLVRNRLVKS</sequence>
<feature type="transmembrane region" description="Helical" evidence="7">
    <location>
        <begin position="82"/>
        <end position="103"/>
    </location>
</feature>
<keyword evidence="6 7" id="KW-0472">Membrane</keyword>
<dbReference type="PANTHER" id="PTHR30250:SF10">
    <property type="entry name" value="LIPOPOLYSACCHARIDE BIOSYNTHESIS PROTEIN WZXC"/>
    <property type="match status" value="1"/>
</dbReference>
<evidence type="ECO:0000256" key="1">
    <source>
        <dbReference type="ARBA" id="ARBA00004651"/>
    </source>
</evidence>
<evidence type="ECO:0000256" key="2">
    <source>
        <dbReference type="ARBA" id="ARBA00007430"/>
    </source>
</evidence>
<keyword evidence="4 7" id="KW-0812">Transmembrane</keyword>
<feature type="transmembrane region" description="Helical" evidence="7">
    <location>
        <begin position="442"/>
        <end position="462"/>
    </location>
</feature>
<dbReference type="GO" id="GO:0005886">
    <property type="term" value="C:plasma membrane"/>
    <property type="evidence" value="ECO:0007669"/>
    <property type="project" value="UniProtKB-SubCell"/>
</dbReference>
<dbReference type="HOGENOM" id="CLU_026911_5_2_10"/>
<reference evidence="8 9" key="1">
    <citation type="journal article" date="2012" name="Stand. Genomic Sci.">
        <title>Genome sequence of the orange-pigmented seawater bacterium Owenweeksia hongkongensis type strain (UST20020801(T)).</title>
        <authorList>
            <person name="Riedel T."/>
            <person name="Held B."/>
            <person name="Nolan M."/>
            <person name="Lucas S."/>
            <person name="Lapidus A."/>
            <person name="Tice H."/>
            <person name="Del Rio T.G."/>
            <person name="Cheng J.F."/>
            <person name="Han C."/>
            <person name="Tapia R."/>
            <person name="Goodwin L.A."/>
            <person name="Pitluck S."/>
            <person name="Liolios K."/>
            <person name="Mavromatis K."/>
            <person name="Pagani I."/>
            <person name="Ivanova N."/>
            <person name="Mikhailova N."/>
            <person name="Pati A."/>
            <person name="Chen A."/>
            <person name="Palaniappan K."/>
            <person name="Rohde M."/>
            <person name="Tindall B.J."/>
            <person name="Detter J.C."/>
            <person name="Goker M."/>
            <person name="Woyke T."/>
            <person name="Bristow J."/>
            <person name="Eisen J.A."/>
            <person name="Markowitz V."/>
            <person name="Hugenholtz P."/>
            <person name="Klenk H.P."/>
            <person name="Kyrpides N.C."/>
        </authorList>
    </citation>
    <scope>NUCLEOTIDE SEQUENCE</scope>
    <source>
        <strain evidence="9">DSM 17368 / JCM 12287 / NRRL B-23963</strain>
    </source>
</reference>
<evidence type="ECO:0000313" key="9">
    <source>
        <dbReference type="Proteomes" id="UP000005631"/>
    </source>
</evidence>
<evidence type="ECO:0000256" key="5">
    <source>
        <dbReference type="ARBA" id="ARBA00022989"/>
    </source>
</evidence>
<dbReference type="RefSeq" id="WP_014203603.1">
    <property type="nucleotide sequence ID" value="NC_016599.1"/>
</dbReference>
<accession>G8R4F6</accession>
<comment type="subcellular location">
    <subcellularLocation>
        <location evidence="1">Cell membrane</location>
        <topology evidence="1">Multi-pass membrane protein</topology>
    </subcellularLocation>
</comment>
<feature type="transmembrane region" description="Helical" evidence="7">
    <location>
        <begin position="12"/>
        <end position="34"/>
    </location>
</feature>
<organism evidence="8 9">
    <name type="scientific">Owenweeksia hongkongensis (strain DSM 17368 / CIP 108786 / JCM 12287 / NRRL B-23963 / UST20020801)</name>
    <dbReference type="NCBI Taxonomy" id="926562"/>
    <lineage>
        <taxon>Bacteria</taxon>
        <taxon>Pseudomonadati</taxon>
        <taxon>Bacteroidota</taxon>
        <taxon>Flavobacteriia</taxon>
        <taxon>Flavobacteriales</taxon>
        <taxon>Owenweeksiaceae</taxon>
        <taxon>Owenweeksia</taxon>
    </lineage>
</organism>
<dbReference type="EMBL" id="CP003156">
    <property type="protein sequence ID" value="AEV34256.1"/>
    <property type="molecule type" value="Genomic_DNA"/>
</dbReference>
<proteinExistence type="inferred from homology"/>
<feature type="transmembrane region" description="Helical" evidence="7">
    <location>
        <begin position="418"/>
        <end position="436"/>
    </location>
</feature>
<keyword evidence="3" id="KW-1003">Cell membrane</keyword>
<feature type="transmembrane region" description="Helical" evidence="7">
    <location>
        <begin position="323"/>
        <end position="343"/>
    </location>
</feature>
<gene>
    <name evidence="8" type="ordered locus">Oweho_3305</name>
</gene>
<evidence type="ECO:0000256" key="3">
    <source>
        <dbReference type="ARBA" id="ARBA00022475"/>
    </source>
</evidence>
<evidence type="ECO:0000256" key="4">
    <source>
        <dbReference type="ARBA" id="ARBA00022692"/>
    </source>
</evidence>
<protein>
    <submittedName>
        <fullName evidence="8">Membrane protein involved in the export of O-antigen and teichoic acid</fullName>
    </submittedName>
</protein>
<name>G8R4F6_OWEHD</name>
<dbReference type="AlphaFoldDB" id="G8R4F6"/>
<evidence type="ECO:0000256" key="7">
    <source>
        <dbReference type="SAM" id="Phobius"/>
    </source>
</evidence>
<feature type="transmembrane region" description="Helical" evidence="7">
    <location>
        <begin position="146"/>
        <end position="168"/>
    </location>
</feature>
<keyword evidence="5 7" id="KW-1133">Transmembrane helix</keyword>
<dbReference type="CDD" id="cd13127">
    <property type="entry name" value="MATE_tuaB_like"/>
    <property type="match status" value="1"/>
</dbReference>
<dbReference type="Proteomes" id="UP000005631">
    <property type="component" value="Chromosome"/>
</dbReference>
<feature type="transmembrane region" description="Helical" evidence="7">
    <location>
        <begin position="40"/>
        <end position="61"/>
    </location>
</feature>
<dbReference type="PANTHER" id="PTHR30250">
    <property type="entry name" value="PST FAMILY PREDICTED COLANIC ACID TRANSPORTER"/>
    <property type="match status" value="1"/>
</dbReference>
<evidence type="ECO:0000256" key="6">
    <source>
        <dbReference type="ARBA" id="ARBA00023136"/>
    </source>
</evidence>
<feature type="transmembrane region" description="Helical" evidence="7">
    <location>
        <begin position="364"/>
        <end position="384"/>
    </location>
</feature>
<keyword evidence="9" id="KW-1185">Reference proteome</keyword>
<dbReference type="Pfam" id="PF13440">
    <property type="entry name" value="Polysacc_synt_3"/>
    <property type="match status" value="1"/>
</dbReference>
<feature type="transmembrane region" description="Helical" evidence="7">
    <location>
        <begin position="115"/>
        <end position="134"/>
    </location>
</feature>
<comment type="similarity">
    <text evidence="2">Belongs to the polysaccharide synthase family.</text>
</comment>
<feature type="transmembrane region" description="Helical" evidence="7">
    <location>
        <begin position="292"/>
        <end position="311"/>
    </location>
</feature>
<dbReference type="OrthoDB" id="9770347at2"/>
<dbReference type="InterPro" id="IPR050833">
    <property type="entry name" value="Poly_Biosynth_Transport"/>
</dbReference>
<dbReference type="STRING" id="926562.Oweho_3305"/>
<evidence type="ECO:0000313" key="8">
    <source>
        <dbReference type="EMBL" id="AEV34256.1"/>
    </source>
</evidence>
<dbReference type="eggNOG" id="COG2244">
    <property type="taxonomic scope" value="Bacteria"/>
</dbReference>
<dbReference type="KEGG" id="oho:Oweho_3305"/>